<organism evidence="1 2">
    <name type="scientific">Gossypium schwendimanii</name>
    <name type="common">Cotton</name>
    <dbReference type="NCBI Taxonomy" id="34291"/>
    <lineage>
        <taxon>Eukaryota</taxon>
        <taxon>Viridiplantae</taxon>
        <taxon>Streptophyta</taxon>
        <taxon>Embryophyta</taxon>
        <taxon>Tracheophyta</taxon>
        <taxon>Spermatophyta</taxon>
        <taxon>Magnoliopsida</taxon>
        <taxon>eudicotyledons</taxon>
        <taxon>Gunneridae</taxon>
        <taxon>Pentapetalae</taxon>
        <taxon>rosids</taxon>
        <taxon>malvids</taxon>
        <taxon>Malvales</taxon>
        <taxon>Malvaceae</taxon>
        <taxon>Malvoideae</taxon>
        <taxon>Gossypium</taxon>
    </lineage>
</organism>
<proteinExistence type="predicted"/>
<evidence type="ECO:0000313" key="1">
    <source>
        <dbReference type="EMBL" id="MBA0879960.1"/>
    </source>
</evidence>
<name>A0A7J9N9Q6_GOSSC</name>
<keyword evidence="2" id="KW-1185">Reference proteome</keyword>
<evidence type="ECO:0000313" key="2">
    <source>
        <dbReference type="Proteomes" id="UP000593576"/>
    </source>
</evidence>
<dbReference type="EMBL" id="JABFAF010276674">
    <property type="protein sequence ID" value="MBA0879960.1"/>
    <property type="molecule type" value="Genomic_DNA"/>
</dbReference>
<reference evidence="1 2" key="1">
    <citation type="journal article" date="2019" name="Genome Biol. Evol.">
        <title>Insights into the evolution of the New World diploid cottons (Gossypium, subgenus Houzingenia) based on genome sequencing.</title>
        <authorList>
            <person name="Grover C.E."/>
            <person name="Arick M.A. 2nd"/>
            <person name="Thrash A."/>
            <person name="Conover J.L."/>
            <person name="Sanders W.S."/>
            <person name="Peterson D.G."/>
            <person name="Frelichowski J.E."/>
            <person name="Scheffler J.A."/>
            <person name="Scheffler B.E."/>
            <person name="Wendel J.F."/>
        </authorList>
    </citation>
    <scope>NUCLEOTIDE SEQUENCE [LARGE SCALE GENOMIC DNA]</scope>
    <source>
        <strain evidence="1">1</strain>
        <tissue evidence="1">Leaf</tissue>
    </source>
</reference>
<dbReference type="AlphaFoldDB" id="A0A7J9N9Q6"/>
<protein>
    <submittedName>
        <fullName evidence="1">Uncharacterized protein</fullName>
    </submittedName>
</protein>
<comment type="caution">
    <text evidence="1">The sequence shown here is derived from an EMBL/GenBank/DDBJ whole genome shotgun (WGS) entry which is preliminary data.</text>
</comment>
<accession>A0A7J9N9Q6</accession>
<dbReference type="Proteomes" id="UP000593576">
    <property type="component" value="Unassembled WGS sequence"/>
</dbReference>
<gene>
    <name evidence="1" type="ORF">Goshw_014843</name>
</gene>
<sequence length="65" mass="7252">MTMAQDAPHGGLSIRWGTFSQPELARFKELLEKPVRLNPASFGTIASAIQIGALEEFLKNPHFWV</sequence>